<proteinExistence type="predicted"/>
<dbReference type="Proteomes" id="UP000308000">
    <property type="component" value="Unassembled WGS sequence"/>
</dbReference>
<evidence type="ECO:0000313" key="4">
    <source>
        <dbReference type="Proteomes" id="UP000536909"/>
    </source>
</evidence>
<organism evidence="2 3">
    <name type="scientific">Deinococcus metallilatus</name>
    <dbReference type="NCBI Taxonomy" id="1211322"/>
    <lineage>
        <taxon>Bacteria</taxon>
        <taxon>Thermotogati</taxon>
        <taxon>Deinococcota</taxon>
        <taxon>Deinococci</taxon>
        <taxon>Deinococcales</taxon>
        <taxon>Deinococcaceae</taxon>
        <taxon>Deinococcus</taxon>
    </lineage>
</organism>
<evidence type="ECO:0000313" key="1">
    <source>
        <dbReference type="EMBL" id="MBB5293764.1"/>
    </source>
</evidence>
<reference evidence="2 3" key="1">
    <citation type="submission" date="2019-04" db="EMBL/GenBank/DDBJ databases">
        <title>Deinococcus metalilatus MA1002 mutant No.5.</title>
        <authorList>
            <person name="Park W."/>
            <person name="Park C."/>
        </authorList>
    </citation>
    <scope>NUCLEOTIDE SEQUENCE [LARGE SCALE GENOMIC DNA]</scope>
    <source>
        <strain evidence="2 3">MA1002-m5</strain>
    </source>
</reference>
<comment type="caution">
    <text evidence="2">The sequence shown here is derived from an EMBL/GenBank/DDBJ whole genome shotgun (WGS) entry which is preliminary data.</text>
</comment>
<sequence>MRVMQDLRTAHLLIAAGYPASAGAVATSIFKLAYEIAWIGRDAHWAEQWNGHDIRRDPVMNYHNRMVSVLAARLPIVTRYEAC</sequence>
<evidence type="ECO:0000313" key="3">
    <source>
        <dbReference type="Proteomes" id="UP000308000"/>
    </source>
</evidence>
<evidence type="ECO:0000313" key="2">
    <source>
        <dbReference type="EMBL" id="TLK30867.1"/>
    </source>
</evidence>
<dbReference type="Proteomes" id="UP000536909">
    <property type="component" value="Unassembled WGS sequence"/>
</dbReference>
<accession>A0AAJ5F719</accession>
<reference evidence="1 4" key="2">
    <citation type="submission" date="2020-08" db="EMBL/GenBank/DDBJ databases">
        <title>Genomic Encyclopedia of Type Strains, Phase IV (KMG-IV): sequencing the most valuable type-strain genomes for metagenomic binning, comparative biology and taxonomic classification.</title>
        <authorList>
            <person name="Goeker M."/>
        </authorList>
    </citation>
    <scope>NUCLEOTIDE SEQUENCE [LARGE SCALE GENOMIC DNA]</scope>
    <source>
        <strain evidence="1 4">DSM 105434</strain>
    </source>
</reference>
<dbReference type="EMBL" id="JACHFV010000002">
    <property type="protein sequence ID" value="MBB5293764.1"/>
    <property type="molecule type" value="Genomic_DNA"/>
</dbReference>
<dbReference type="EMBL" id="VBRC01000002">
    <property type="protein sequence ID" value="TLK30867.1"/>
    <property type="molecule type" value="Genomic_DNA"/>
</dbReference>
<keyword evidence="4" id="KW-1185">Reference proteome</keyword>
<protein>
    <submittedName>
        <fullName evidence="2">Uncharacterized protein</fullName>
    </submittedName>
</protein>
<dbReference type="RefSeq" id="WP_129117578.1">
    <property type="nucleotide sequence ID" value="NZ_BSUI01000040.1"/>
</dbReference>
<gene>
    <name evidence="2" type="ORF">FCS05_03690</name>
    <name evidence="1" type="ORF">HNQ10_000577</name>
</gene>
<name>A0AAJ5F719_9DEIO</name>
<dbReference type="AlphaFoldDB" id="A0AAJ5F719"/>